<dbReference type="SMART" id="SM00471">
    <property type="entry name" value="HDc"/>
    <property type="match status" value="1"/>
</dbReference>
<dbReference type="PANTHER" id="PTHR43155">
    <property type="entry name" value="CYCLIC DI-GMP PHOSPHODIESTERASE PA4108-RELATED"/>
    <property type="match status" value="1"/>
</dbReference>
<dbReference type="SUPFAM" id="SSF109604">
    <property type="entry name" value="HD-domain/PDEase-like"/>
    <property type="match status" value="1"/>
</dbReference>
<accession>A0A2I8EZP4</accession>
<name>A0A2I8EZP4_9BURK</name>
<sequence length="293" mass="31540">MKIPSLVSLIFGSAKAAGPSNNKLLTSLLSLAWVVEARDPYTGGHLWRVSRFASLLARHVGLSEKETWVVSIGGFLHDLGKIAVPDAVLRKTARLTDEEYSIIQTHPEVGRRLVAEHPLGPLVTDAIYSHHERPDGKGYPQGLTQDAIPPMSAIVGICDAFDAMTSNRPYRDGMPVDKALTIIADNLGTQFDSHFGKAFLRLANTENFYHVVGHSDEGIPLQHCRACGPTIVVKRSTVVGAPVFCPVCSTGYAFQGLSGSPEPSGETANASDLQMPPDTDLITRVIGRTAYAV</sequence>
<feature type="domain" description="HD-GYP" evidence="1">
    <location>
        <begin position="20"/>
        <end position="215"/>
    </location>
</feature>
<proteinExistence type="predicted"/>
<dbReference type="PROSITE" id="PS51832">
    <property type="entry name" value="HD_GYP"/>
    <property type="match status" value="1"/>
</dbReference>
<dbReference type="KEGG" id="pter:C2L65_36580"/>
<organism evidence="2 3">
    <name type="scientific">Paraburkholderia terrae</name>
    <dbReference type="NCBI Taxonomy" id="311230"/>
    <lineage>
        <taxon>Bacteria</taxon>
        <taxon>Pseudomonadati</taxon>
        <taxon>Pseudomonadota</taxon>
        <taxon>Betaproteobacteria</taxon>
        <taxon>Burkholderiales</taxon>
        <taxon>Burkholderiaceae</taxon>
        <taxon>Paraburkholderia</taxon>
    </lineage>
</organism>
<dbReference type="Proteomes" id="UP000243502">
    <property type="component" value="Chromosome 3"/>
</dbReference>
<dbReference type="InterPro" id="IPR003607">
    <property type="entry name" value="HD/PDEase_dom"/>
</dbReference>
<evidence type="ECO:0000313" key="2">
    <source>
        <dbReference type="EMBL" id="AUT65095.1"/>
    </source>
</evidence>
<dbReference type="CDD" id="cd00077">
    <property type="entry name" value="HDc"/>
    <property type="match status" value="1"/>
</dbReference>
<dbReference type="Gene3D" id="1.10.3210.10">
    <property type="entry name" value="Hypothetical protein af1432"/>
    <property type="match status" value="1"/>
</dbReference>
<evidence type="ECO:0000313" key="3">
    <source>
        <dbReference type="Proteomes" id="UP000243502"/>
    </source>
</evidence>
<dbReference type="EMBL" id="CP026113">
    <property type="protein sequence ID" value="AUT65095.1"/>
    <property type="molecule type" value="Genomic_DNA"/>
</dbReference>
<dbReference type="RefSeq" id="WP_081920759.1">
    <property type="nucleotide sequence ID" value="NZ_CP026113.1"/>
</dbReference>
<dbReference type="PANTHER" id="PTHR43155:SF2">
    <property type="entry name" value="CYCLIC DI-GMP PHOSPHODIESTERASE PA4108"/>
    <property type="match status" value="1"/>
</dbReference>
<evidence type="ECO:0000259" key="1">
    <source>
        <dbReference type="PROSITE" id="PS51832"/>
    </source>
</evidence>
<dbReference type="InterPro" id="IPR037522">
    <property type="entry name" value="HD_GYP_dom"/>
</dbReference>
<dbReference type="OrthoDB" id="9774747at2"/>
<protein>
    <submittedName>
        <fullName evidence="2">HD-GYP domain-containing protein</fullName>
    </submittedName>
</protein>
<gene>
    <name evidence="2" type="ORF">C2L65_36580</name>
</gene>
<dbReference type="Pfam" id="PF13487">
    <property type="entry name" value="HD_5"/>
    <property type="match status" value="1"/>
</dbReference>
<reference evidence="2 3" key="1">
    <citation type="submission" date="2018-01" db="EMBL/GenBank/DDBJ databases">
        <title>Species boundaries and ecological features among Paraburkholderia terrae DSMZ17804T, P. hospita DSMZ17164T and P. caribensis DSMZ13236T.</title>
        <authorList>
            <person name="Pratama A.A."/>
        </authorList>
    </citation>
    <scope>NUCLEOTIDE SEQUENCE [LARGE SCALE GENOMIC DNA]</scope>
    <source>
        <strain evidence="2 3">DSM 17804</strain>
    </source>
</reference>
<dbReference type="AlphaFoldDB" id="A0A2I8EZP4"/>
<dbReference type="GO" id="GO:0008081">
    <property type="term" value="F:phosphoric diester hydrolase activity"/>
    <property type="evidence" value="ECO:0007669"/>
    <property type="project" value="UniProtKB-ARBA"/>
</dbReference>